<dbReference type="Proteomes" id="UP000536179">
    <property type="component" value="Unassembled WGS sequence"/>
</dbReference>
<feature type="transmembrane region" description="Helical" evidence="3">
    <location>
        <begin position="35"/>
        <end position="53"/>
    </location>
</feature>
<sequence>MQYALLAFLVILVLVQAFLLWKARAEWRWYEITAIIMTMILAVVFVFPVAGALKSRSAWHKVKEDLDARLAKAKAEQKELRDGDRNNPLSDQGALPLAQKLAAIGIEAGRRWRGLRFNNANFNGQPSIVLSRVAEVDDGTDPLDGTPPDEGAAAGEDEADPMPLIPESMVVYGFGEGRGPNIEVPVPIKFLGEFRVTASTPTQVTLTPTGPLLPEQQRLIEQGNARSWSVYELLPLDGHEPFIAEGSLEDDDNIFGRVDDQLISAILQGASEETRNNYLRDGSRSLPDDEPLSRWVKIEFTKNHTITVDSPDQYSALEGGFFDGSGRAVDSRLQVGDSGQVKFDKGDLLVVKEEAADALRAEGVARLVDEYYLRPLNDYRFVLRRIRLRIAELDNRAVQLNFEKDVLERAIDATVKMFASYQTDKLLLEQDFDQFEKERLALEAYNKDLREGSRATREKLVRLYRSNQALELELEQIHRSIQENINSLTSSEVR</sequence>
<evidence type="ECO:0000313" key="4">
    <source>
        <dbReference type="EMBL" id="MBB3206780.1"/>
    </source>
</evidence>
<protein>
    <recommendedName>
        <fullName evidence="6">Myosin heavy chain, neuronal-like protein</fullName>
    </recommendedName>
</protein>
<feature type="compositionally biased region" description="Low complexity" evidence="2">
    <location>
        <begin position="142"/>
        <end position="154"/>
    </location>
</feature>
<dbReference type="RefSeq" id="WP_184305203.1">
    <property type="nucleotide sequence ID" value="NZ_JACHXU010000007.1"/>
</dbReference>
<proteinExistence type="predicted"/>
<keyword evidence="5" id="KW-1185">Reference proteome</keyword>
<comment type="caution">
    <text evidence="4">The sequence shown here is derived from an EMBL/GenBank/DDBJ whole genome shotgun (WGS) entry which is preliminary data.</text>
</comment>
<keyword evidence="3" id="KW-1133">Transmembrane helix</keyword>
<evidence type="ECO:0000313" key="5">
    <source>
        <dbReference type="Proteomes" id="UP000536179"/>
    </source>
</evidence>
<evidence type="ECO:0000256" key="1">
    <source>
        <dbReference type="SAM" id="Coils"/>
    </source>
</evidence>
<keyword evidence="3" id="KW-0812">Transmembrane</keyword>
<evidence type="ECO:0000256" key="3">
    <source>
        <dbReference type="SAM" id="Phobius"/>
    </source>
</evidence>
<name>A0A7W5DYI3_9BACT</name>
<dbReference type="EMBL" id="JACHXU010000007">
    <property type="protein sequence ID" value="MBB3206780.1"/>
    <property type="molecule type" value="Genomic_DNA"/>
</dbReference>
<feature type="coiled-coil region" evidence="1">
    <location>
        <begin position="383"/>
        <end position="410"/>
    </location>
</feature>
<organism evidence="4 5">
    <name type="scientific">Aporhodopirellula rubra</name>
    <dbReference type="NCBI Taxonomy" id="980271"/>
    <lineage>
        <taxon>Bacteria</taxon>
        <taxon>Pseudomonadati</taxon>
        <taxon>Planctomycetota</taxon>
        <taxon>Planctomycetia</taxon>
        <taxon>Pirellulales</taxon>
        <taxon>Pirellulaceae</taxon>
        <taxon>Aporhodopirellula</taxon>
    </lineage>
</organism>
<feature type="region of interest" description="Disordered" evidence="2">
    <location>
        <begin position="137"/>
        <end position="161"/>
    </location>
</feature>
<reference evidence="4 5" key="1">
    <citation type="submission" date="2020-08" db="EMBL/GenBank/DDBJ databases">
        <title>Genomic Encyclopedia of Type Strains, Phase III (KMG-III): the genomes of soil and plant-associated and newly described type strains.</title>
        <authorList>
            <person name="Whitman W."/>
        </authorList>
    </citation>
    <scope>NUCLEOTIDE SEQUENCE [LARGE SCALE GENOMIC DNA]</scope>
    <source>
        <strain evidence="4 5">CECT 8075</strain>
    </source>
</reference>
<keyword evidence="3" id="KW-0472">Membrane</keyword>
<evidence type="ECO:0008006" key="6">
    <source>
        <dbReference type="Google" id="ProtNLM"/>
    </source>
</evidence>
<keyword evidence="1" id="KW-0175">Coiled coil</keyword>
<accession>A0A7W5DYI3</accession>
<evidence type="ECO:0000256" key="2">
    <source>
        <dbReference type="SAM" id="MobiDB-lite"/>
    </source>
</evidence>
<gene>
    <name evidence="4" type="ORF">FHS27_002592</name>
</gene>
<dbReference type="AlphaFoldDB" id="A0A7W5DYI3"/>